<evidence type="ECO:0000313" key="1">
    <source>
        <dbReference type="EMBL" id="CAG8684436.1"/>
    </source>
</evidence>
<keyword evidence="2" id="KW-1185">Reference proteome</keyword>
<dbReference type="EMBL" id="CAJVPZ010018082">
    <property type="protein sequence ID" value="CAG8684436.1"/>
    <property type="molecule type" value="Genomic_DNA"/>
</dbReference>
<reference evidence="1" key="1">
    <citation type="submission" date="2021-06" db="EMBL/GenBank/DDBJ databases">
        <authorList>
            <person name="Kallberg Y."/>
            <person name="Tangrot J."/>
            <person name="Rosling A."/>
        </authorList>
    </citation>
    <scope>NUCLEOTIDE SEQUENCE</scope>
    <source>
        <strain evidence="1">IN212</strain>
    </source>
</reference>
<dbReference type="OrthoDB" id="2463221at2759"/>
<protein>
    <submittedName>
        <fullName evidence="1">4374_t:CDS:1</fullName>
    </submittedName>
</protein>
<name>A0A9N9HGG9_9GLOM</name>
<comment type="caution">
    <text evidence="1">The sequence shown here is derived from an EMBL/GenBank/DDBJ whole genome shotgun (WGS) entry which is preliminary data.</text>
</comment>
<proteinExistence type="predicted"/>
<feature type="non-terminal residue" evidence="1">
    <location>
        <position position="1"/>
    </location>
</feature>
<accession>A0A9N9HGG9</accession>
<sequence length="86" mass="10071">TGQFEFEVISKESPNEETSVTPVRDYLFELDDGGNKCKVCEQTFGNQTAILTINWHFEAFHPAEFTLIKQCRHQRLDPYDPNEKYK</sequence>
<feature type="non-terminal residue" evidence="1">
    <location>
        <position position="86"/>
    </location>
</feature>
<gene>
    <name evidence="1" type="ORF">RFULGI_LOCUS9754</name>
</gene>
<evidence type="ECO:0000313" key="2">
    <source>
        <dbReference type="Proteomes" id="UP000789396"/>
    </source>
</evidence>
<dbReference type="Proteomes" id="UP000789396">
    <property type="component" value="Unassembled WGS sequence"/>
</dbReference>
<organism evidence="1 2">
    <name type="scientific">Racocetra fulgida</name>
    <dbReference type="NCBI Taxonomy" id="60492"/>
    <lineage>
        <taxon>Eukaryota</taxon>
        <taxon>Fungi</taxon>
        <taxon>Fungi incertae sedis</taxon>
        <taxon>Mucoromycota</taxon>
        <taxon>Glomeromycotina</taxon>
        <taxon>Glomeromycetes</taxon>
        <taxon>Diversisporales</taxon>
        <taxon>Gigasporaceae</taxon>
        <taxon>Racocetra</taxon>
    </lineage>
</organism>
<dbReference type="AlphaFoldDB" id="A0A9N9HGG9"/>